<dbReference type="InterPro" id="IPR011646">
    <property type="entry name" value="KAP_P-loop"/>
</dbReference>
<dbReference type="Pfam" id="PF07693">
    <property type="entry name" value="KAP_NTPase"/>
    <property type="match status" value="1"/>
</dbReference>
<dbReference type="InterPro" id="IPR052754">
    <property type="entry name" value="NTPase_KAP_P-loop"/>
</dbReference>
<proteinExistence type="predicted"/>
<keyword evidence="3" id="KW-1185">Reference proteome</keyword>
<gene>
    <name evidence="2" type="ORF">J2X05_001974</name>
</gene>
<organism evidence="2 3">
    <name type="scientific">Cellvibrio fibrivorans</name>
    <dbReference type="NCBI Taxonomy" id="126350"/>
    <lineage>
        <taxon>Bacteria</taxon>
        <taxon>Pseudomonadati</taxon>
        <taxon>Pseudomonadota</taxon>
        <taxon>Gammaproteobacteria</taxon>
        <taxon>Cellvibrionales</taxon>
        <taxon>Cellvibrionaceae</taxon>
        <taxon>Cellvibrio</taxon>
    </lineage>
</organism>
<dbReference type="EMBL" id="JAVDVX010000003">
    <property type="protein sequence ID" value="MDR7089952.1"/>
    <property type="molecule type" value="Genomic_DNA"/>
</dbReference>
<dbReference type="PANTHER" id="PTHR22674">
    <property type="entry name" value="NTPASE, KAP FAMILY P-LOOP DOMAIN-CONTAINING 1"/>
    <property type="match status" value="1"/>
</dbReference>
<protein>
    <submittedName>
        <fullName evidence="2">KAP-like P-loop ATPase</fullName>
    </submittedName>
</protein>
<evidence type="ECO:0000259" key="1">
    <source>
        <dbReference type="Pfam" id="PF07693"/>
    </source>
</evidence>
<dbReference type="PANTHER" id="PTHR22674:SF6">
    <property type="entry name" value="NTPASE KAP FAMILY P-LOOP DOMAIN-CONTAINING PROTEIN 1"/>
    <property type="match status" value="1"/>
</dbReference>
<name>A0ABU1UXM7_9GAMM</name>
<dbReference type="Gene3D" id="3.40.50.300">
    <property type="entry name" value="P-loop containing nucleotide triphosphate hydrolases"/>
    <property type="match status" value="1"/>
</dbReference>
<reference evidence="2 3" key="1">
    <citation type="submission" date="2023-07" db="EMBL/GenBank/DDBJ databases">
        <title>Sorghum-associated microbial communities from plants grown in Nebraska, USA.</title>
        <authorList>
            <person name="Schachtman D."/>
        </authorList>
    </citation>
    <scope>NUCLEOTIDE SEQUENCE [LARGE SCALE GENOMIC DNA]</scope>
    <source>
        <strain evidence="2 3">BE190</strain>
    </source>
</reference>
<dbReference type="RefSeq" id="WP_310071849.1">
    <property type="nucleotide sequence ID" value="NZ_JAVDVX010000003.1"/>
</dbReference>
<dbReference type="SUPFAM" id="SSF52540">
    <property type="entry name" value="P-loop containing nucleoside triphosphate hydrolases"/>
    <property type="match status" value="1"/>
</dbReference>
<feature type="domain" description="KAP NTPase" evidence="1">
    <location>
        <begin position="15"/>
        <end position="385"/>
    </location>
</feature>
<dbReference type="Proteomes" id="UP001253595">
    <property type="component" value="Unassembled WGS sequence"/>
</dbReference>
<evidence type="ECO:0000313" key="3">
    <source>
        <dbReference type="Proteomes" id="UP001253595"/>
    </source>
</evidence>
<accession>A0ABU1UXM7</accession>
<comment type="caution">
    <text evidence="2">The sequence shown here is derived from an EMBL/GenBank/DDBJ whole genome shotgun (WGS) entry which is preliminary data.</text>
</comment>
<evidence type="ECO:0000313" key="2">
    <source>
        <dbReference type="EMBL" id="MDR7089952.1"/>
    </source>
</evidence>
<sequence>MWPDNETERDFLNFSGVADTVAEIIVQAQGRPISIGVSGAWGIGKSSMIKLTQASLAQRTRQEGEREFIFVEFNAWLYQGYDDARAALMDVIASKLEVEAEARQKGVEKARSLLKRVNWLRAAKLVAGSAAAMSFGLPPTGLLGEIWGLGQRAVSSGVDAKLLEDAGEKAGAVAEVGKGLLNPVEQTSPPKEIQALRDNFEETLEELGVTLVVLIDDLDRCLPETTISTLEAIRLFLFLKNTAFVIAADNDMIKHAVKRHFEGVPDDKLITNYFDKLIQVPIRVPPLGTQEVRAYMMMLFVDNSELASDIKETIRQGVCKQLRQTWQGKRVDRAFVQSLHQAIPEKLIGKFDTADRLAPLMTTASDISGNPRLIKRFLNALSIRMAISNAQGVGVDEAVLAKLLLFERLGTPAAYSELMKRVSLNDAGKPTFLSEWEEKASAGQELTLEDPWTGLFFKEWLTLPPALANTDLRGALYVSREHIPLITPEDRLSSEAAELLTALLQHPDMAASLKDRLTALARSETTVIMDRLLDRARQEQEWGVPPILIACLTLTEVDPPQGPRLAALLRERPAVQIRANIIPKIGDQPWAQSVFDEWEKGQISSPVKAAIKKQRK</sequence>
<dbReference type="InterPro" id="IPR027417">
    <property type="entry name" value="P-loop_NTPase"/>
</dbReference>